<dbReference type="EMBL" id="QJJQ01000007">
    <property type="protein sequence ID" value="PXW86635.1"/>
    <property type="molecule type" value="Genomic_DNA"/>
</dbReference>
<feature type="transmembrane region" description="Helical" evidence="5">
    <location>
        <begin position="96"/>
        <end position="118"/>
    </location>
</feature>
<keyword evidence="4 5" id="KW-0472">Membrane</keyword>
<evidence type="ECO:0000256" key="5">
    <source>
        <dbReference type="SAM" id="Phobius"/>
    </source>
</evidence>
<feature type="transmembrane region" description="Helical" evidence="5">
    <location>
        <begin position="73"/>
        <end position="89"/>
    </location>
</feature>
<comment type="subcellular location">
    <subcellularLocation>
        <location evidence="1">Membrane</location>
        <topology evidence="1">Multi-pass membrane protein</topology>
    </subcellularLocation>
</comment>
<reference evidence="7 8" key="1">
    <citation type="submission" date="2018-05" db="EMBL/GenBank/DDBJ databases">
        <title>Genomic Encyclopedia of Type Strains, Phase IV (KMG-IV): sequencing the most valuable type-strain genomes for metagenomic binning, comparative biology and taxonomic classification.</title>
        <authorList>
            <person name="Goeker M."/>
        </authorList>
    </citation>
    <scope>NUCLEOTIDE SEQUENCE [LARGE SCALE GENOMIC DNA]</scope>
    <source>
        <strain evidence="7 8">DSM 28556</strain>
    </source>
</reference>
<sequence>MFAAKWIYEIMLFIYSLSLVGYFIDFIKSNSRVNKISFYLLCLVWFIQTIILYNQTFIEKNFPILTLNDGLFFYAWILLLFSLLINHFFQIHFIVFFTNLFSFFILLLSLSLSAQTAFHDQGSEFVHEILIIHITLALLSYGFFTLSFTLALMYLIQYYFLKEKKGLKWMWRFADLERLDSYSFFLIIIGVPLLLIGLIFGLVWAYVAQAEFYWLDVKTVGSILVLVVYIVYLLLRMLKGYRGKPISIYNTCAFLGLLINFFLFSSLSEFHF</sequence>
<name>A0A2V3W304_9BACI</name>
<accession>A0A2V3W304</accession>
<proteinExistence type="predicted"/>
<dbReference type="InterPro" id="IPR045062">
    <property type="entry name" value="Cyt_c_biogenesis_CcsA/CcmC"/>
</dbReference>
<evidence type="ECO:0000256" key="4">
    <source>
        <dbReference type="ARBA" id="ARBA00023136"/>
    </source>
</evidence>
<feature type="transmembrane region" description="Helical" evidence="5">
    <location>
        <begin position="6"/>
        <end position="24"/>
    </location>
</feature>
<keyword evidence="3 5" id="KW-1133">Transmembrane helix</keyword>
<feature type="transmembrane region" description="Helical" evidence="5">
    <location>
        <begin position="130"/>
        <end position="161"/>
    </location>
</feature>
<keyword evidence="2 5" id="KW-0812">Transmembrane</keyword>
<evidence type="ECO:0000256" key="2">
    <source>
        <dbReference type="ARBA" id="ARBA00022692"/>
    </source>
</evidence>
<feature type="transmembrane region" description="Helical" evidence="5">
    <location>
        <begin position="182"/>
        <end position="206"/>
    </location>
</feature>
<dbReference type="GO" id="GO:0017004">
    <property type="term" value="P:cytochrome complex assembly"/>
    <property type="evidence" value="ECO:0007669"/>
    <property type="project" value="InterPro"/>
</dbReference>
<protein>
    <submittedName>
        <fullName evidence="7">HemX family protein</fullName>
    </submittedName>
</protein>
<feature type="transmembrane region" description="Helical" evidence="5">
    <location>
        <begin position="247"/>
        <end position="267"/>
    </location>
</feature>
<feature type="domain" description="Cytochrome c assembly protein" evidence="6">
    <location>
        <begin position="69"/>
        <end position="269"/>
    </location>
</feature>
<dbReference type="Proteomes" id="UP000247978">
    <property type="component" value="Unassembled WGS sequence"/>
</dbReference>
<keyword evidence="8" id="KW-1185">Reference proteome</keyword>
<evidence type="ECO:0000259" key="6">
    <source>
        <dbReference type="Pfam" id="PF01578"/>
    </source>
</evidence>
<evidence type="ECO:0000256" key="1">
    <source>
        <dbReference type="ARBA" id="ARBA00004141"/>
    </source>
</evidence>
<feature type="transmembrane region" description="Helical" evidence="5">
    <location>
        <begin position="212"/>
        <end position="235"/>
    </location>
</feature>
<gene>
    <name evidence="7" type="ORF">DFR56_107156</name>
</gene>
<organism evidence="7 8">
    <name type="scientific">Pseudogracilibacillus auburnensis</name>
    <dbReference type="NCBI Taxonomy" id="1494959"/>
    <lineage>
        <taxon>Bacteria</taxon>
        <taxon>Bacillati</taxon>
        <taxon>Bacillota</taxon>
        <taxon>Bacilli</taxon>
        <taxon>Bacillales</taxon>
        <taxon>Bacillaceae</taxon>
        <taxon>Pseudogracilibacillus</taxon>
    </lineage>
</organism>
<evidence type="ECO:0000256" key="3">
    <source>
        <dbReference type="ARBA" id="ARBA00022989"/>
    </source>
</evidence>
<dbReference type="PANTHER" id="PTHR30071">
    <property type="entry name" value="HEME EXPORTER PROTEIN C"/>
    <property type="match status" value="1"/>
</dbReference>
<dbReference type="RefSeq" id="WP_110395534.1">
    <property type="nucleotide sequence ID" value="NZ_JADIJL010000006.1"/>
</dbReference>
<feature type="transmembrane region" description="Helical" evidence="5">
    <location>
        <begin position="36"/>
        <end position="53"/>
    </location>
</feature>
<evidence type="ECO:0000313" key="8">
    <source>
        <dbReference type="Proteomes" id="UP000247978"/>
    </source>
</evidence>
<dbReference type="InterPro" id="IPR002541">
    <property type="entry name" value="Cyt_c_assembly"/>
</dbReference>
<dbReference type="GO" id="GO:0020037">
    <property type="term" value="F:heme binding"/>
    <property type="evidence" value="ECO:0007669"/>
    <property type="project" value="InterPro"/>
</dbReference>
<evidence type="ECO:0000313" key="7">
    <source>
        <dbReference type="EMBL" id="PXW86635.1"/>
    </source>
</evidence>
<dbReference type="Pfam" id="PF01578">
    <property type="entry name" value="Cytochrom_C_asm"/>
    <property type="match status" value="1"/>
</dbReference>
<dbReference type="OrthoDB" id="2417400at2"/>
<comment type="caution">
    <text evidence="7">The sequence shown here is derived from an EMBL/GenBank/DDBJ whole genome shotgun (WGS) entry which is preliminary data.</text>
</comment>
<dbReference type="AlphaFoldDB" id="A0A2V3W304"/>
<dbReference type="PANTHER" id="PTHR30071:SF15">
    <property type="entry name" value="PROTEIN HEMX"/>
    <property type="match status" value="1"/>
</dbReference>
<dbReference type="GO" id="GO:0005886">
    <property type="term" value="C:plasma membrane"/>
    <property type="evidence" value="ECO:0007669"/>
    <property type="project" value="TreeGrafter"/>
</dbReference>